<evidence type="ECO:0000256" key="1">
    <source>
        <dbReference type="ARBA" id="ARBA00022729"/>
    </source>
</evidence>
<accession>A0ABT4HBN0</accession>
<dbReference type="InterPro" id="IPR011964">
    <property type="entry name" value="YVTN_b-propeller_repeat"/>
</dbReference>
<dbReference type="InterPro" id="IPR018391">
    <property type="entry name" value="PQQ_b-propeller_rpt"/>
</dbReference>
<sequence length="1496" mass="153154">MGYAKHIGRVGGLAVALGIGAAICGSAGAAWAEEGASESSTSATSESATDEDASHSAGEGTAEREASVEADQDESRRGTSKRSRKAAPEDEGESRTTKRVTVSEPDDSGESDEEPEDSPAPAAALSMTTAAGAGRRESDTTATATYTPSSVTVGRGPAGVALGDGETRAYLANSTGRSVSVVDTASGAVLKTIAVPGTASAVAVHGSRAYVTLRSTGKVAVIDTSTHKVVSSVSVGWLPSAIAVNSTGSRVYVTNTGSGTLSVIDATTNRRIASTWLGWSPAGVTVSPDDSRVYAAVTGSDRIAVVSAATNRVTTNISVGDSPRDVAVTADKRLYAAYGTGTVAVIDTTSNTVVVPSISVGPTPTALVISPRNSQVYVANSDDSVSVIDTRSGGVLQTLMPVTSSNIGDHDIAVSADGEYLYISDKTDNTLRVVAVNAAPVLTAGPAVESVNIETGIVSGTLTLTDADGVGPYSHYVSAAPSKGSVEIVQVSAVDGVTTWRFTYTPTLAARQQFPNGTDGFTVVVRDSLGAGTAVVVSVPIENLSLTTRVTPISVGNGSYPVESVVSGSDLYVLNSMSGTVSVINRSTRVVTHTISVGPWVSGIAATPDGKNVYVGQFWTGSEADEGLVSVIDTATKAVTATVEVTGIHSGEFGAYLRLIASPDSRRLYVASQFSGTISVIDTRTNQLLSGVDVGQWQGQMVITPDGTRLLRTAAFGAVEVIDITQTPVVVKKVQLRPGVGNIGSASLAVNADGTRAYVLTTSNYIYSPAPQPLLFGAISVVDIDPSSPTHLTELDVENVGAQAGLVVDSAEGRIILSDGVVLDIETLTPIYRVPHAGPMTLDPDGTLFVTSSAADVVYAIDLVEPASRASALAATTVSTAVPASGTVNVGRDPSGIAITESRVYVANSTGKSVSVIDRATGSAVATVPVAGTAVAVAVSPNGSKAYVTLKSASKVAVIDTATNRVVATISVGLSPTGVVVSPNNSRVYVTNVGSGSISVIDAVTNKVVKTVWAGSSPTGVAISPDGSRVYVALRDTDQVMVFNTATNAVVTLIAVGDSPRDVVVTADGSKVYVANGAGSVSVISTANNAVVGSAITVGPTPTALTVGGSKVFVANSNDTVSVIDTATNSVVQSVAVDAAAESGEHDIAIARDGRTLFVTDLKDAALRVIPLDTAANRAPVVVGTPSWSSPNWTTGEVTGGASFSDPDGDALTYTVTGGPARGTVTLRRVGDLTAFTYQPTDAARLAAYTTSGEDTDSFTITASDGVATVAVAFTVIVAPQSPVNRAPELQGASSMQVDLNTGRVYGSFSIAEPDGDLVSYSHASPIQGSVSLYGTSGPATTYSYNFTFYPTDAARQQAAQTAGPDTVPFGVTISDGRGGATSFTIDLPVEPRPADMPVWREPSVATYDVFTGRTTGRLNVVDPDGDPLVYRTSYGPWYGTLDIDNATGTYVYVPYLNADEGQSSYEIVTVSVDDGTYVTHHDWWVQTFRNDVGPL</sequence>
<gene>
    <name evidence="5" type="ORF">OY187_03790</name>
</gene>
<dbReference type="RefSeq" id="WP_268785305.1">
    <property type="nucleotide sequence ID" value="NZ_JAPQYE010000001.1"/>
</dbReference>
<proteinExistence type="predicted"/>
<organism evidence="5 6">
    <name type="scientific">Mycolicibacterium iranicum</name>
    <name type="common">Mycobacterium iranicum</name>
    <dbReference type="NCBI Taxonomy" id="912594"/>
    <lineage>
        <taxon>Bacteria</taxon>
        <taxon>Bacillati</taxon>
        <taxon>Actinomycetota</taxon>
        <taxon>Actinomycetes</taxon>
        <taxon>Mycobacteriales</taxon>
        <taxon>Mycobacteriaceae</taxon>
        <taxon>Mycolicibacterium</taxon>
    </lineage>
</organism>
<feature type="region of interest" description="Disordered" evidence="2">
    <location>
        <begin position="28"/>
        <end position="158"/>
    </location>
</feature>
<feature type="compositionally biased region" description="Basic and acidic residues" evidence="2">
    <location>
        <begin position="61"/>
        <end position="77"/>
    </location>
</feature>
<dbReference type="Proteomes" id="UP001084650">
    <property type="component" value="Unassembled WGS sequence"/>
</dbReference>
<keyword evidence="1 3" id="KW-0732">Signal</keyword>
<dbReference type="Gene3D" id="2.130.10.10">
    <property type="entry name" value="YVTN repeat-like/Quinoprotein amine dehydrogenase"/>
    <property type="match status" value="6"/>
</dbReference>
<dbReference type="SMART" id="SM00564">
    <property type="entry name" value="PQQ"/>
    <property type="match status" value="7"/>
</dbReference>
<dbReference type="SUPFAM" id="SSF50974">
    <property type="entry name" value="Nitrous oxide reductase, N-terminal domain"/>
    <property type="match status" value="2"/>
</dbReference>
<dbReference type="SMART" id="SM00320">
    <property type="entry name" value="WD40"/>
    <property type="match status" value="7"/>
</dbReference>
<reference evidence="5" key="1">
    <citation type="submission" date="2022-12" db="EMBL/GenBank/DDBJ databases">
        <title>Whole genome sequence of Mycolicibacterium iranicum strain SBH312.</title>
        <authorList>
            <person name="Jani J."/>
            <person name="Arifin Mustapha Z."/>
            <person name="Ahmed K."/>
            <person name="Kai Ling C."/>
        </authorList>
    </citation>
    <scope>NUCLEOTIDE SEQUENCE</scope>
    <source>
        <strain evidence="5">SBH312</strain>
    </source>
</reference>
<dbReference type="InterPro" id="IPR048433">
    <property type="entry name" value="YNCE-like_beta-prop"/>
</dbReference>
<dbReference type="EMBL" id="JAPQYE010000001">
    <property type="protein sequence ID" value="MCZ0727157.1"/>
    <property type="molecule type" value="Genomic_DNA"/>
</dbReference>
<feature type="compositionally biased region" description="Low complexity" evidence="2">
    <location>
        <begin position="119"/>
        <end position="133"/>
    </location>
</feature>
<evidence type="ECO:0000313" key="5">
    <source>
        <dbReference type="EMBL" id="MCZ0727157.1"/>
    </source>
</evidence>
<name>A0ABT4HBN0_MYCIR</name>
<protein>
    <submittedName>
        <fullName evidence="5">Beta-propeller fold lactonase family protein</fullName>
    </submittedName>
</protein>
<evidence type="ECO:0000256" key="2">
    <source>
        <dbReference type="SAM" id="MobiDB-lite"/>
    </source>
</evidence>
<comment type="caution">
    <text evidence="5">The sequence shown here is derived from an EMBL/GenBank/DDBJ whole genome shotgun (WGS) entry which is preliminary data.</text>
</comment>
<dbReference type="PANTHER" id="PTHR47197:SF3">
    <property type="entry name" value="DIHYDRO-HEME D1 DEHYDROGENASE"/>
    <property type="match status" value="1"/>
</dbReference>
<feature type="signal peptide" evidence="3">
    <location>
        <begin position="1"/>
        <end position="32"/>
    </location>
</feature>
<evidence type="ECO:0000259" key="4">
    <source>
        <dbReference type="Pfam" id="PF21783"/>
    </source>
</evidence>
<dbReference type="InterPro" id="IPR011045">
    <property type="entry name" value="N2O_reductase_N"/>
</dbReference>
<dbReference type="NCBIfam" id="TIGR02276">
    <property type="entry name" value="beta_rpt_yvtn"/>
    <property type="match status" value="8"/>
</dbReference>
<dbReference type="SUPFAM" id="SSF63825">
    <property type="entry name" value="YWTD domain"/>
    <property type="match status" value="1"/>
</dbReference>
<dbReference type="Pfam" id="PF17963">
    <property type="entry name" value="Big_9"/>
    <property type="match status" value="1"/>
</dbReference>
<keyword evidence="6" id="KW-1185">Reference proteome</keyword>
<feature type="compositionally biased region" description="Acidic residues" evidence="2">
    <location>
        <begin position="104"/>
        <end position="117"/>
    </location>
</feature>
<evidence type="ECO:0000313" key="6">
    <source>
        <dbReference type="Proteomes" id="UP001084650"/>
    </source>
</evidence>
<evidence type="ECO:0000256" key="3">
    <source>
        <dbReference type="SAM" id="SignalP"/>
    </source>
</evidence>
<dbReference type="Pfam" id="PF21783">
    <property type="entry name" value="YNCE"/>
    <property type="match status" value="1"/>
</dbReference>
<feature type="chain" id="PRO_5045840012" evidence="3">
    <location>
        <begin position="33"/>
        <end position="1496"/>
    </location>
</feature>
<dbReference type="InterPro" id="IPR011048">
    <property type="entry name" value="Haem_d1_sf"/>
</dbReference>
<dbReference type="InterPro" id="IPR015943">
    <property type="entry name" value="WD40/YVTN_repeat-like_dom_sf"/>
</dbReference>
<feature type="compositionally biased region" description="Low complexity" evidence="2">
    <location>
        <begin position="28"/>
        <end position="47"/>
    </location>
</feature>
<dbReference type="InterPro" id="IPR051200">
    <property type="entry name" value="Host-pathogen_enzymatic-act"/>
</dbReference>
<dbReference type="PANTHER" id="PTHR47197">
    <property type="entry name" value="PROTEIN NIRF"/>
    <property type="match status" value="1"/>
</dbReference>
<feature type="compositionally biased region" description="Polar residues" evidence="2">
    <location>
        <begin position="140"/>
        <end position="152"/>
    </location>
</feature>
<dbReference type="InterPro" id="IPR001680">
    <property type="entry name" value="WD40_rpt"/>
</dbReference>
<dbReference type="SUPFAM" id="SSF51004">
    <property type="entry name" value="C-terminal (heme d1) domain of cytochrome cd1-nitrite reductase"/>
    <property type="match status" value="2"/>
</dbReference>
<feature type="domain" description="YNCE-like beta-propeller" evidence="4">
    <location>
        <begin position="903"/>
        <end position="980"/>
    </location>
</feature>